<dbReference type="PANTHER" id="PTHR35372">
    <property type="entry name" value="ATP BINDING PROTEIN-RELATED"/>
    <property type="match status" value="1"/>
</dbReference>
<evidence type="ECO:0000313" key="5">
    <source>
        <dbReference type="EMBL" id="GIQ88723.1"/>
    </source>
</evidence>
<dbReference type="PROSITE" id="PS51206">
    <property type="entry name" value="SF3_HELICASE_1"/>
    <property type="match status" value="1"/>
</dbReference>
<dbReference type="PANTHER" id="PTHR35372:SF2">
    <property type="entry name" value="SF3 HELICASE DOMAIN-CONTAINING PROTEIN"/>
    <property type="match status" value="1"/>
</dbReference>
<keyword evidence="3" id="KW-0067">ATP-binding</keyword>
<gene>
    <name evidence="5" type="ORF">KIPB_011040</name>
</gene>
<evidence type="ECO:0000256" key="3">
    <source>
        <dbReference type="ARBA" id="ARBA00022840"/>
    </source>
</evidence>
<proteinExistence type="predicted"/>
<name>A0A9K3GN11_9EUKA</name>
<evidence type="ECO:0000259" key="4">
    <source>
        <dbReference type="PROSITE" id="PS51206"/>
    </source>
</evidence>
<dbReference type="Gene3D" id="3.40.50.300">
    <property type="entry name" value="P-loop containing nucleotide triphosphate hydrolases"/>
    <property type="match status" value="1"/>
</dbReference>
<keyword evidence="2" id="KW-0378">Hydrolase</keyword>
<evidence type="ECO:0000256" key="1">
    <source>
        <dbReference type="ARBA" id="ARBA00022741"/>
    </source>
</evidence>
<dbReference type="AlphaFoldDB" id="A0A9K3GN11"/>
<dbReference type="InterPro" id="IPR027417">
    <property type="entry name" value="P-loop_NTPase"/>
</dbReference>
<keyword evidence="1" id="KW-0547">Nucleotide-binding</keyword>
<dbReference type="GO" id="GO:0016787">
    <property type="term" value="F:hydrolase activity"/>
    <property type="evidence" value="ECO:0007669"/>
    <property type="project" value="UniProtKB-KW"/>
</dbReference>
<dbReference type="InterPro" id="IPR014015">
    <property type="entry name" value="Helicase_SF3_DNA-vir"/>
</dbReference>
<accession>A0A9K3GN11</accession>
<dbReference type="EMBL" id="BDIP01004329">
    <property type="protein sequence ID" value="GIQ88723.1"/>
    <property type="molecule type" value="Genomic_DNA"/>
</dbReference>
<dbReference type="InterPro" id="IPR051620">
    <property type="entry name" value="ORF904-like_C"/>
</dbReference>
<keyword evidence="6" id="KW-1185">Reference proteome</keyword>
<comment type="caution">
    <text evidence="5">The sequence shown here is derived from an EMBL/GenBank/DDBJ whole genome shotgun (WGS) entry which is preliminary data.</text>
</comment>
<dbReference type="Proteomes" id="UP000265618">
    <property type="component" value="Unassembled WGS sequence"/>
</dbReference>
<organism evidence="5 6">
    <name type="scientific">Kipferlia bialata</name>
    <dbReference type="NCBI Taxonomy" id="797122"/>
    <lineage>
        <taxon>Eukaryota</taxon>
        <taxon>Metamonada</taxon>
        <taxon>Carpediemonas-like organisms</taxon>
        <taxon>Kipferlia</taxon>
    </lineage>
</organism>
<reference evidence="5 6" key="1">
    <citation type="journal article" date="2018" name="PLoS ONE">
        <title>The draft genome of Kipferlia bialata reveals reductive genome evolution in fornicate parasites.</title>
        <authorList>
            <person name="Tanifuji G."/>
            <person name="Takabayashi S."/>
            <person name="Kume K."/>
            <person name="Takagi M."/>
            <person name="Nakayama T."/>
            <person name="Kamikawa R."/>
            <person name="Inagaki Y."/>
            <person name="Hashimoto T."/>
        </authorList>
    </citation>
    <scope>NUCLEOTIDE SEQUENCE [LARGE SCALE GENOMIC DNA]</scope>
    <source>
        <strain evidence="5">NY0173</strain>
    </source>
</reference>
<dbReference type="InterPro" id="IPR014818">
    <property type="entry name" value="Phage/plasmid_primase_P4_C"/>
</dbReference>
<dbReference type="Pfam" id="PF08706">
    <property type="entry name" value="D5_N"/>
    <property type="match status" value="1"/>
</dbReference>
<evidence type="ECO:0000313" key="6">
    <source>
        <dbReference type="Proteomes" id="UP000265618"/>
    </source>
</evidence>
<feature type="domain" description="SF3 helicase" evidence="4">
    <location>
        <begin position="151"/>
        <end position="324"/>
    </location>
</feature>
<sequence>MAEKEPKDQLGAAEEIAEDLAGSVLYARDTKQWMVVEDTSCIWKPYTVDQFATMVCQSIRDSRIQMTSLDAEEFGTVSAFKGLLPFLRGGSLSVPSFPQSEATRCPLTVLFPNGCYNLKTGVFRPYEFGDYITDTLAFTYEAPTRPDLGEELMSDFLRIFGTKALTESMLRWTAVCLTGLTTDQKFMIHYGPTAANGKSTFTNIYAKVFPLYFVKLGSRTFDANYPSAHVHLMNTKGKRYLAVEELKGGKAKLDTSLVKDVVSGGQLSVRELFNPRARMMHLEGKLNILCNDIPSFDVDAGMRRRGLCCAYRTIFVEKEEEVDHSNGRYLADPHYIDKFNGDEYKLAFFHLLAKCAVEVLTPGGGGLDPASELFSGYRDVCDENESILTQFRAAFDVTNSPNDRVSKYDVEEAMGTPIRVINPAIKSLRPGVQYKCGIRFPAQKARGGFTGIQKRQQQQ</sequence>
<protein>
    <recommendedName>
        <fullName evidence="4">SF3 helicase domain-containing protein</fullName>
    </recommendedName>
</protein>
<dbReference type="GO" id="GO:0005524">
    <property type="term" value="F:ATP binding"/>
    <property type="evidence" value="ECO:0007669"/>
    <property type="project" value="UniProtKB-KW"/>
</dbReference>
<evidence type="ECO:0000256" key="2">
    <source>
        <dbReference type="ARBA" id="ARBA00022801"/>
    </source>
</evidence>